<evidence type="ECO:0000313" key="1">
    <source>
        <dbReference type="EMBL" id="JAD15780.1"/>
    </source>
</evidence>
<accession>A0A0A8XSY9</accession>
<reference evidence="1" key="1">
    <citation type="submission" date="2014-09" db="EMBL/GenBank/DDBJ databases">
        <authorList>
            <person name="Magalhaes I.L.F."/>
            <person name="Oliveira U."/>
            <person name="Santos F.R."/>
            <person name="Vidigal T.H.D.A."/>
            <person name="Brescovit A.D."/>
            <person name="Santos A.J."/>
        </authorList>
    </citation>
    <scope>NUCLEOTIDE SEQUENCE</scope>
    <source>
        <tissue evidence="1">Shoot tissue taken approximately 20 cm above the soil surface</tissue>
    </source>
</reference>
<proteinExistence type="predicted"/>
<dbReference type="AlphaFoldDB" id="A0A0A8XSY9"/>
<sequence>MDRMASKWHNHNVTYCPLLPANASCLLSSKKNASCLLAAMIYFFLKKYY</sequence>
<protein>
    <submittedName>
        <fullName evidence="1">Uncharacterized protein</fullName>
    </submittedName>
</protein>
<reference evidence="1" key="2">
    <citation type="journal article" date="2015" name="Data Brief">
        <title>Shoot transcriptome of the giant reed, Arundo donax.</title>
        <authorList>
            <person name="Barrero R.A."/>
            <person name="Guerrero F.D."/>
            <person name="Moolhuijzen P."/>
            <person name="Goolsby J.A."/>
            <person name="Tidwell J."/>
            <person name="Bellgard S.E."/>
            <person name="Bellgard M.I."/>
        </authorList>
    </citation>
    <scope>NUCLEOTIDE SEQUENCE</scope>
    <source>
        <tissue evidence="1">Shoot tissue taken approximately 20 cm above the soil surface</tissue>
    </source>
</reference>
<name>A0A0A8XSY9_ARUDO</name>
<dbReference type="EMBL" id="GBRH01282115">
    <property type="protein sequence ID" value="JAD15780.1"/>
    <property type="molecule type" value="Transcribed_RNA"/>
</dbReference>
<organism evidence="1">
    <name type="scientific">Arundo donax</name>
    <name type="common">Giant reed</name>
    <name type="synonym">Donax arundinaceus</name>
    <dbReference type="NCBI Taxonomy" id="35708"/>
    <lineage>
        <taxon>Eukaryota</taxon>
        <taxon>Viridiplantae</taxon>
        <taxon>Streptophyta</taxon>
        <taxon>Embryophyta</taxon>
        <taxon>Tracheophyta</taxon>
        <taxon>Spermatophyta</taxon>
        <taxon>Magnoliopsida</taxon>
        <taxon>Liliopsida</taxon>
        <taxon>Poales</taxon>
        <taxon>Poaceae</taxon>
        <taxon>PACMAD clade</taxon>
        <taxon>Arundinoideae</taxon>
        <taxon>Arundineae</taxon>
        <taxon>Arundo</taxon>
    </lineage>
</organism>